<name>A0ABS6WL96_9HYPH</name>
<gene>
    <name evidence="3" type="ORF">KY465_01235</name>
</gene>
<dbReference type="CDD" id="cd12837">
    <property type="entry name" value="EcCorA-like_u1"/>
    <property type="match status" value="1"/>
</dbReference>
<accession>A0ABS6WL96</accession>
<evidence type="ECO:0000313" key="4">
    <source>
        <dbReference type="Proteomes" id="UP001430804"/>
    </source>
</evidence>
<dbReference type="PANTHER" id="PTHR47685">
    <property type="entry name" value="MAGNESIUM TRANSPORT PROTEIN CORA"/>
    <property type="match status" value="1"/>
</dbReference>
<keyword evidence="2" id="KW-0472">Membrane</keyword>
<evidence type="ECO:0000256" key="2">
    <source>
        <dbReference type="SAM" id="Phobius"/>
    </source>
</evidence>
<comment type="caution">
    <text evidence="3">The sequence shown here is derived from an EMBL/GenBank/DDBJ whole genome shotgun (WGS) entry which is preliminary data.</text>
</comment>
<keyword evidence="2" id="KW-1133">Transmembrane helix</keyword>
<dbReference type="Proteomes" id="UP001430804">
    <property type="component" value="Unassembled WGS sequence"/>
</dbReference>
<dbReference type="PANTHER" id="PTHR47685:SF1">
    <property type="entry name" value="MAGNESIUM TRANSPORT PROTEIN CORA"/>
    <property type="match status" value="1"/>
</dbReference>
<protein>
    <submittedName>
        <fullName evidence="3">Magnesium transporter CorA family protein</fullName>
    </submittedName>
</protein>
<dbReference type="InterPro" id="IPR002523">
    <property type="entry name" value="MgTranspt_CorA/ZnTranspt_ZntB"/>
</dbReference>
<evidence type="ECO:0000313" key="3">
    <source>
        <dbReference type="EMBL" id="MBW3095895.1"/>
    </source>
</evidence>
<keyword evidence="2" id="KW-0812">Transmembrane</keyword>
<keyword evidence="4" id="KW-1185">Reference proteome</keyword>
<organism evidence="3 4">
    <name type="scientific">Pseudohoeflea coraliihabitans</name>
    <dbReference type="NCBI Taxonomy" id="2860393"/>
    <lineage>
        <taxon>Bacteria</taxon>
        <taxon>Pseudomonadati</taxon>
        <taxon>Pseudomonadota</taxon>
        <taxon>Alphaproteobacteria</taxon>
        <taxon>Hyphomicrobiales</taxon>
        <taxon>Rhizobiaceae</taxon>
        <taxon>Pseudohoeflea</taxon>
    </lineage>
</organism>
<evidence type="ECO:0000256" key="1">
    <source>
        <dbReference type="SAM" id="Coils"/>
    </source>
</evidence>
<dbReference type="Pfam" id="PF01544">
    <property type="entry name" value="CorA"/>
    <property type="match status" value="1"/>
</dbReference>
<proteinExistence type="predicted"/>
<sequence>MLRVFDCTGTELEVPPSRDLTTLSAPCWLDLNDPTPQEIAAVERLNDIDLPSRDELGDIEPSSRLYVEDDAIFLTASVACRTDLEIPGLTDIGFILARGRLITLRHAEPRAFPVFMANLPRTADLDDGTDILLYLLEAIVDRAAEVLEGASRDVDALTTEVFHAEEEKRLNRATRSLEGQLAAISTLQRRVAKVRESLITLSRATAFLQTQRSALDTKPRKEKCRSVNRDITSLSEHAGFIAGNITFLLDACLGLISVQQNTVMKIFSIAALILLPPTFIGAVYGMNFRYMPELDFRWGYPMALVAMFLSGAIPFLWFRKKGWL</sequence>
<dbReference type="EMBL" id="JAHWQX010000001">
    <property type="protein sequence ID" value="MBW3095895.1"/>
    <property type="molecule type" value="Genomic_DNA"/>
</dbReference>
<feature type="transmembrane region" description="Helical" evidence="2">
    <location>
        <begin position="298"/>
        <end position="318"/>
    </location>
</feature>
<feature type="coiled-coil region" evidence="1">
    <location>
        <begin position="140"/>
        <end position="167"/>
    </location>
</feature>
<reference evidence="3" key="1">
    <citation type="submission" date="2021-07" db="EMBL/GenBank/DDBJ databases">
        <title>Pseudohoeflea marina sp. nov. a polyhydroxyalcanoate-producing bacterium.</title>
        <authorList>
            <person name="Zheng W."/>
            <person name="Yu S."/>
            <person name="Huang Y."/>
        </authorList>
    </citation>
    <scope>NUCLEOTIDE SEQUENCE</scope>
    <source>
        <strain evidence="3">DP4N28-3</strain>
    </source>
</reference>
<feature type="transmembrane region" description="Helical" evidence="2">
    <location>
        <begin position="266"/>
        <end position="286"/>
    </location>
</feature>
<feature type="transmembrane region" description="Helical" evidence="2">
    <location>
        <begin position="238"/>
        <end position="259"/>
    </location>
</feature>
<keyword evidence="1" id="KW-0175">Coiled coil</keyword>
<dbReference type="RefSeq" id="WP_219157627.1">
    <property type="nucleotide sequence ID" value="NZ_JAHWQX010000001.1"/>
</dbReference>
<dbReference type="InterPro" id="IPR050829">
    <property type="entry name" value="CorA_MIT"/>
</dbReference>